<comment type="similarity">
    <text evidence="1 10">Belongs to the SHE9 family.</text>
</comment>
<evidence type="ECO:0000313" key="13">
    <source>
        <dbReference type="Proteomes" id="UP000095038"/>
    </source>
</evidence>
<evidence type="ECO:0000256" key="11">
    <source>
        <dbReference type="SAM" id="Coils"/>
    </source>
</evidence>
<dbReference type="InParanoid" id="A0A1D2VL34"/>
<accession>A0A1D2VL34</accession>
<comment type="function">
    <text evidence="9">Required for the maintenance of the structure of the mitochondrial inner membrane. Involved in mitochondrial morphology. Causes growth arrest when highly overexpressed.</text>
</comment>
<evidence type="ECO:0000256" key="4">
    <source>
        <dbReference type="ARBA" id="ARBA00022946"/>
    </source>
</evidence>
<evidence type="ECO:0000256" key="7">
    <source>
        <dbReference type="ARBA" id="ARBA00023128"/>
    </source>
</evidence>
<dbReference type="GO" id="GO:0005743">
    <property type="term" value="C:mitochondrial inner membrane"/>
    <property type="evidence" value="ECO:0007669"/>
    <property type="project" value="UniProtKB-SubCell"/>
</dbReference>
<gene>
    <name evidence="12" type="ORF">ASCRUDRAFT_20739</name>
</gene>
<evidence type="ECO:0000256" key="8">
    <source>
        <dbReference type="ARBA" id="ARBA00023136"/>
    </source>
</evidence>
<dbReference type="STRING" id="1344418.A0A1D2VL34"/>
<keyword evidence="3 10" id="KW-0999">Mitochondrion inner membrane</keyword>
<keyword evidence="7 10" id="KW-0496">Mitochondrion</keyword>
<keyword evidence="8 10" id="KW-0472">Membrane</keyword>
<keyword evidence="5 10" id="KW-1133">Transmembrane helix</keyword>
<comment type="subunit">
    <text evidence="10">Homooligomer.</text>
</comment>
<feature type="non-terminal residue" evidence="12">
    <location>
        <position position="1"/>
    </location>
</feature>
<organism evidence="12 13">
    <name type="scientific">Ascoidea rubescens DSM 1968</name>
    <dbReference type="NCBI Taxonomy" id="1344418"/>
    <lineage>
        <taxon>Eukaryota</taxon>
        <taxon>Fungi</taxon>
        <taxon>Dikarya</taxon>
        <taxon>Ascomycota</taxon>
        <taxon>Saccharomycotina</taxon>
        <taxon>Saccharomycetes</taxon>
        <taxon>Ascoideaceae</taxon>
        <taxon>Ascoidea</taxon>
    </lineage>
</organism>
<evidence type="ECO:0000256" key="9">
    <source>
        <dbReference type="ARBA" id="ARBA00024807"/>
    </source>
</evidence>
<keyword evidence="6 11" id="KW-0175">Coiled coil</keyword>
<feature type="transmembrane region" description="Helical" evidence="10">
    <location>
        <begin position="144"/>
        <end position="164"/>
    </location>
</feature>
<evidence type="ECO:0000256" key="3">
    <source>
        <dbReference type="ARBA" id="ARBA00022792"/>
    </source>
</evidence>
<reference evidence="13" key="1">
    <citation type="submission" date="2016-05" db="EMBL/GenBank/DDBJ databases">
        <title>Comparative genomics of biotechnologically important yeasts.</title>
        <authorList>
            <consortium name="DOE Joint Genome Institute"/>
            <person name="Riley R."/>
            <person name="Haridas S."/>
            <person name="Wolfe K.H."/>
            <person name="Lopes M.R."/>
            <person name="Hittinger C.T."/>
            <person name="Goker M."/>
            <person name="Salamov A."/>
            <person name="Wisecaver J."/>
            <person name="Long T.M."/>
            <person name="Aerts A.L."/>
            <person name="Barry K."/>
            <person name="Choi C."/>
            <person name="Clum A."/>
            <person name="Coughlan A.Y."/>
            <person name="Deshpande S."/>
            <person name="Douglass A.P."/>
            <person name="Hanson S.J."/>
            <person name="Klenk H.-P."/>
            <person name="Labutti K."/>
            <person name="Lapidus A."/>
            <person name="Lindquist E."/>
            <person name="Lipzen A."/>
            <person name="Meier-Kolthoff J.P."/>
            <person name="Ohm R.A."/>
            <person name="Otillar R.P."/>
            <person name="Pangilinan J."/>
            <person name="Peng Y."/>
            <person name="Rokas A."/>
            <person name="Rosa C.A."/>
            <person name="Scheuner C."/>
            <person name="Sibirny A.A."/>
            <person name="Slot J.C."/>
            <person name="Stielow J.B."/>
            <person name="Sun H."/>
            <person name="Kurtzman C.P."/>
            <person name="Blackwell M."/>
            <person name="Grigoriev I.V."/>
            <person name="Jeffries T.W."/>
        </authorList>
    </citation>
    <scope>NUCLEOTIDE SEQUENCE [LARGE SCALE GENOMIC DNA]</scope>
    <source>
        <strain evidence="13">DSM 1968</strain>
    </source>
</reference>
<keyword evidence="4 10" id="KW-0809">Transit peptide</keyword>
<keyword evidence="2 10" id="KW-0812">Transmembrane</keyword>
<dbReference type="RefSeq" id="XP_020048620.1">
    <property type="nucleotide sequence ID" value="XM_020189649.1"/>
</dbReference>
<dbReference type="GeneID" id="30963285"/>
<dbReference type="AlphaFoldDB" id="A0A1D2VL34"/>
<evidence type="ECO:0000256" key="6">
    <source>
        <dbReference type="ARBA" id="ARBA00023054"/>
    </source>
</evidence>
<evidence type="ECO:0000256" key="5">
    <source>
        <dbReference type="ARBA" id="ARBA00022989"/>
    </source>
</evidence>
<dbReference type="PANTHER" id="PTHR31961:SF3">
    <property type="entry name" value="SENSITIVE TO HIGH EXPRESSION PROTEIN 9, MITOCHONDRIAL"/>
    <property type="match status" value="1"/>
</dbReference>
<protein>
    <recommendedName>
        <fullName evidence="10">Sensitive to high expression protein 9, mitochondrial</fullName>
    </recommendedName>
</protein>
<comment type="caution">
    <text evidence="10">Lacks conserved residue(s) required for the propagation of feature annotation.</text>
</comment>
<dbReference type="GO" id="GO:0007007">
    <property type="term" value="P:inner mitochondrial membrane organization"/>
    <property type="evidence" value="ECO:0007669"/>
    <property type="project" value="TreeGrafter"/>
</dbReference>
<evidence type="ECO:0000256" key="2">
    <source>
        <dbReference type="ARBA" id="ARBA00022692"/>
    </source>
</evidence>
<feature type="coiled-coil region" evidence="11">
    <location>
        <begin position="99"/>
        <end position="126"/>
    </location>
</feature>
<name>A0A1D2VL34_9ASCO</name>
<feature type="non-terminal residue" evidence="12">
    <location>
        <position position="197"/>
    </location>
</feature>
<evidence type="ECO:0000256" key="1">
    <source>
        <dbReference type="ARBA" id="ARBA00007472"/>
    </source>
</evidence>
<dbReference type="InterPro" id="IPR008839">
    <property type="entry name" value="MDM33_fungi"/>
</dbReference>
<dbReference type="PANTHER" id="PTHR31961">
    <property type="entry name" value="SENSITIVE TO HIGH EXPRESSION PROTEIN 9, MITOCHONDRIAL"/>
    <property type="match status" value="1"/>
</dbReference>
<proteinExistence type="inferred from homology"/>
<dbReference type="EMBL" id="KV454477">
    <property type="protein sequence ID" value="ODV62313.1"/>
    <property type="molecule type" value="Genomic_DNA"/>
</dbReference>
<evidence type="ECO:0000256" key="10">
    <source>
        <dbReference type="RuleBase" id="RU364128"/>
    </source>
</evidence>
<evidence type="ECO:0000313" key="12">
    <source>
        <dbReference type="EMBL" id="ODV62313.1"/>
    </source>
</evidence>
<comment type="subcellular location">
    <subcellularLocation>
        <location evidence="10">Mitochondrion inner membrane</location>
        <topology evidence="10">Multi-pass membrane protein</topology>
    </subcellularLocation>
</comment>
<sequence length="197" mass="23779">FYKNLDKLIVFLKNAINEITDYKNIGKMKNKIEIIEQNLAESREKVKFQKDIYQNAIKLRTDSQREINELLTRKHMWTPTDLENFTKLYRSDHTNEKNVKNSSQELEEAEIELDANQKKLSKEILKRYHEEQIWSDKIRRVSSYGTFLLMLLNVMLFIMVQTIFEPLKRNKLINRFEERVKSIIQNIQNMYNENRST</sequence>
<dbReference type="Proteomes" id="UP000095038">
    <property type="component" value="Unassembled WGS sequence"/>
</dbReference>
<dbReference type="OrthoDB" id="5595506at2759"/>
<keyword evidence="13" id="KW-1185">Reference proteome</keyword>
<dbReference type="Pfam" id="PF05546">
    <property type="entry name" value="She9_MDM33"/>
    <property type="match status" value="1"/>
</dbReference>